<accession>A0A5A5RV72</accession>
<dbReference type="SUPFAM" id="SSF51120">
    <property type="entry name" value="beta-Roll"/>
    <property type="match status" value="1"/>
</dbReference>
<proteinExistence type="predicted"/>
<comment type="caution">
    <text evidence="2">The sequence shown here is derived from an EMBL/GenBank/DDBJ whole genome shotgun (WGS) entry which is preliminary data.</text>
</comment>
<keyword evidence="1" id="KW-0732">Signal</keyword>
<dbReference type="EMBL" id="BHVP01000065">
    <property type="protein sequence ID" value="GCA76266.1"/>
    <property type="molecule type" value="Genomic_DNA"/>
</dbReference>
<organism evidence="2 3">
    <name type="scientific">Microcystis aeruginosa NIES-2520</name>
    <dbReference type="NCBI Taxonomy" id="2303982"/>
    <lineage>
        <taxon>Bacteria</taxon>
        <taxon>Bacillati</taxon>
        <taxon>Cyanobacteriota</taxon>
        <taxon>Cyanophyceae</taxon>
        <taxon>Oscillatoriophycideae</taxon>
        <taxon>Chroococcales</taxon>
        <taxon>Microcystaceae</taxon>
        <taxon>Microcystis</taxon>
    </lineage>
</organism>
<dbReference type="AlphaFoldDB" id="A0A5A5RV72"/>
<evidence type="ECO:0000256" key="1">
    <source>
        <dbReference type="SAM" id="SignalP"/>
    </source>
</evidence>
<dbReference type="Proteomes" id="UP000324917">
    <property type="component" value="Unassembled WGS sequence"/>
</dbReference>
<name>A0A5A5RV72_MICAE</name>
<gene>
    <name evidence="2" type="ORF">MiTe_03108</name>
</gene>
<feature type="chain" id="PRO_5022674724" description="Cytochrome c-552/DMSO reductase-like haem-binding domain-containing protein" evidence="1">
    <location>
        <begin position="26"/>
        <end position="308"/>
    </location>
</feature>
<dbReference type="InterPro" id="IPR011049">
    <property type="entry name" value="Serralysin-like_metalloprot_C"/>
</dbReference>
<sequence>MKMEKTIVAAAAYIALLGYHAPCQAAARVDFLEPPLEFNDIKPWPEINAWSVDFLEPPLEFNDIKPWPEINAWSSGDVLSPSPVFDSTGFTIYGNEGQDTFTYKLPLVNTLRDTIYGNEGQDTFTHKPPAASTLQDTTYGNEGQNTLVAIWESSETKSISGEIWFHPLTDLAIESYSSEINSMSGGIWTIAIWQSSETKSISGEIWFHPLTDLAIESYSSEINSMSGGIWTNDGERKARGRQLLLTTYASLFFHLSLKFIRGWIPKTKLFSTNLFMTIPAFFLKESNKKEGNEKVDNYPSSRLAICLN</sequence>
<evidence type="ECO:0008006" key="4">
    <source>
        <dbReference type="Google" id="ProtNLM"/>
    </source>
</evidence>
<evidence type="ECO:0000313" key="3">
    <source>
        <dbReference type="Proteomes" id="UP000324917"/>
    </source>
</evidence>
<protein>
    <recommendedName>
        <fullName evidence="4">Cytochrome c-552/DMSO reductase-like haem-binding domain-containing protein</fullName>
    </recommendedName>
</protein>
<feature type="signal peptide" evidence="1">
    <location>
        <begin position="1"/>
        <end position="25"/>
    </location>
</feature>
<evidence type="ECO:0000313" key="2">
    <source>
        <dbReference type="EMBL" id="GCA76266.1"/>
    </source>
</evidence>
<reference evidence="2 3" key="1">
    <citation type="submission" date="2018-09" db="EMBL/GenBank/DDBJ databases">
        <title>Evolutionary history of phycoerythrin pigmentation in the water bloom-forming cyanobacterium Microcystis aeruginosa.</title>
        <authorList>
            <person name="Tanabe Y."/>
            <person name="Tanabe Y."/>
            <person name="Yamaguchi H."/>
        </authorList>
    </citation>
    <scope>NUCLEOTIDE SEQUENCE [LARGE SCALE GENOMIC DNA]</scope>
    <source>
        <strain evidence="2 3">NIES-2520</strain>
    </source>
</reference>